<organism evidence="2 3">
    <name type="scientific">Trapa natans</name>
    <name type="common">Water chestnut</name>
    <dbReference type="NCBI Taxonomy" id="22666"/>
    <lineage>
        <taxon>Eukaryota</taxon>
        <taxon>Viridiplantae</taxon>
        <taxon>Streptophyta</taxon>
        <taxon>Embryophyta</taxon>
        <taxon>Tracheophyta</taxon>
        <taxon>Spermatophyta</taxon>
        <taxon>Magnoliopsida</taxon>
        <taxon>eudicotyledons</taxon>
        <taxon>Gunneridae</taxon>
        <taxon>Pentapetalae</taxon>
        <taxon>rosids</taxon>
        <taxon>malvids</taxon>
        <taxon>Myrtales</taxon>
        <taxon>Lythraceae</taxon>
        <taxon>Trapa</taxon>
    </lineage>
</organism>
<feature type="transmembrane region" description="Helical" evidence="1">
    <location>
        <begin position="123"/>
        <end position="149"/>
    </location>
</feature>
<dbReference type="EMBL" id="JAXQNO010000011">
    <property type="protein sequence ID" value="KAK4789118.1"/>
    <property type="molecule type" value="Genomic_DNA"/>
</dbReference>
<keyword evidence="3" id="KW-1185">Reference proteome</keyword>
<keyword evidence="1" id="KW-1133">Transmembrane helix</keyword>
<feature type="transmembrane region" description="Helical" evidence="1">
    <location>
        <begin position="20"/>
        <end position="39"/>
    </location>
</feature>
<keyword evidence="1" id="KW-0472">Membrane</keyword>
<protein>
    <submittedName>
        <fullName evidence="2">Uncharacterized protein</fullName>
    </submittedName>
</protein>
<sequence>MESSSSSSSSSISKKMVRRAIRMVVMAVGAGILMMWIMLPTKTFRQNWLLTIRRELNHSTYFGRQGTNLVIFTVPVLFIAAMGCIYLHLTRDTRGLYGHRKDNKVKALMMNNLKRPVLVRGPLGIVSGMELSFFLMFIVLLVWSLWLYLYNNFARITPASAAKNGVHV</sequence>
<comment type="caution">
    <text evidence="2">The sequence shown here is derived from an EMBL/GenBank/DDBJ whole genome shotgun (WGS) entry which is preliminary data.</text>
</comment>
<evidence type="ECO:0000256" key="1">
    <source>
        <dbReference type="SAM" id="Phobius"/>
    </source>
</evidence>
<feature type="transmembrane region" description="Helical" evidence="1">
    <location>
        <begin position="69"/>
        <end position="89"/>
    </location>
</feature>
<name>A0AAN7LJ09_TRANT</name>
<reference evidence="2 3" key="1">
    <citation type="journal article" date="2023" name="Hortic Res">
        <title>Pangenome of water caltrop reveals structural variations and asymmetric subgenome divergence after allopolyploidization.</title>
        <authorList>
            <person name="Zhang X."/>
            <person name="Chen Y."/>
            <person name="Wang L."/>
            <person name="Yuan Y."/>
            <person name="Fang M."/>
            <person name="Shi L."/>
            <person name="Lu R."/>
            <person name="Comes H.P."/>
            <person name="Ma Y."/>
            <person name="Chen Y."/>
            <person name="Huang G."/>
            <person name="Zhou Y."/>
            <person name="Zheng Z."/>
            <person name="Qiu Y."/>
        </authorList>
    </citation>
    <scope>NUCLEOTIDE SEQUENCE [LARGE SCALE GENOMIC DNA]</scope>
    <source>
        <strain evidence="2">F231</strain>
    </source>
</reference>
<evidence type="ECO:0000313" key="2">
    <source>
        <dbReference type="EMBL" id="KAK4789118.1"/>
    </source>
</evidence>
<dbReference type="AlphaFoldDB" id="A0AAN7LJ09"/>
<evidence type="ECO:0000313" key="3">
    <source>
        <dbReference type="Proteomes" id="UP001346149"/>
    </source>
</evidence>
<dbReference type="Proteomes" id="UP001346149">
    <property type="component" value="Unassembled WGS sequence"/>
</dbReference>
<proteinExistence type="predicted"/>
<keyword evidence="1" id="KW-0812">Transmembrane</keyword>
<gene>
    <name evidence="2" type="ORF">SAY86_020437</name>
</gene>
<accession>A0AAN7LJ09</accession>